<gene>
    <name evidence="2" type="ORF">AVDCRST_MAG13-382</name>
</gene>
<protein>
    <submittedName>
        <fullName evidence="2">Uncharacterized protein</fullName>
    </submittedName>
</protein>
<feature type="compositionally biased region" description="Pro residues" evidence="1">
    <location>
        <begin position="103"/>
        <end position="115"/>
    </location>
</feature>
<feature type="compositionally biased region" description="Basic residues" evidence="1">
    <location>
        <begin position="193"/>
        <end position="218"/>
    </location>
</feature>
<feature type="compositionally biased region" description="Basic residues" evidence="1">
    <location>
        <begin position="26"/>
        <end position="52"/>
    </location>
</feature>
<proteinExistence type="predicted"/>
<organism evidence="2">
    <name type="scientific">uncultured Solirubrobacteraceae bacterium</name>
    <dbReference type="NCBI Taxonomy" id="1162706"/>
    <lineage>
        <taxon>Bacteria</taxon>
        <taxon>Bacillati</taxon>
        <taxon>Actinomycetota</taxon>
        <taxon>Thermoleophilia</taxon>
        <taxon>Solirubrobacterales</taxon>
        <taxon>Solirubrobacteraceae</taxon>
        <taxon>environmental samples</taxon>
    </lineage>
</organism>
<feature type="compositionally biased region" description="Basic and acidic residues" evidence="1">
    <location>
        <begin position="1"/>
        <end position="16"/>
    </location>
</feature>
<dbReference type="EMBL" id="CADCVO010000055">
    <property type="protein sequence ID" value="CAA9469731.1"/>
    <property type="molecule type" value="Genomic_DNA"/>
</dbReference>
<evidence type="ECO:0000256" key="1">
    <source>
        <dbReference type="SAM" id="MobiDB-lite"/>
    </source>
</evidence>
<feature type="compositionally biased region" description="Basic residues" evidence="1">
    <location>
        <begin position="117"/>
        <end position="126"/>
    </location>
</feature>
<evidence type="ECO:0000313" key="2">
    <source>
        <dbReference type="EMBL" id="CAA9469731.1"/>
    </source>
</evidence>
<feature type="non-terminal residue" evidence="2">
    <location>
        <position position="1"/>
    </location>
</feature>
<name>A0A6J4RK33_9ACTN</name>
<feature type="region of interest" description="Disordered" evidence="1">
    <location>
        <begin position="1"/>
        <end position="128"/>
    </location>
</feature>
<feature type="non-terminal residue" evidence="2">
    <location>
        <position position="381"/>
    </location>
</feature>
<reference evidence="2" key="1">
    <citation type="submission" date="2020-02" db="EMBL/GenBank/DDBJ databases">
        <authorList>
            <person name="Meier V. D."/>
        </authorList>
    </citation>
    <scope>NUCLEOTIDE SEQUENCE</scope>
    <source>
        <strain evidence="2">AVDCRST_MAG13</strain>
    </source>
</reference>
<feature type="region of interest" description="Disordered" evidence="1">
    <location>
        <begin position="177"/>
        <end position="292"/>
    </location>
</feature>
<accession>A0A6J4RK33</accession>
<feature type="compositionally biased region" description="Low complexity" evidence="1">
    <location>
        <begin position="182"/>
        <end position="192"/>
    </location>
</feature>
<dbReference type="AlphaFoldDB" id="A0A6J4RK33"/>
<sequence length="381" mass="40932">EHPERPDRRGRPDRLHPRPPPGRGGRGLHRPRAPGRPGRPHPLRAPGRRALRAARLAHLPHGGPGGVGAGQRDDAVQRLPPPRGHRRGRRAPELAHPALGHRPPVPGRGDPPPARRAPGRGRRGARAGRELRGVVPGAHGAHPLRALHPALHGEAVGPPGARAVGAVGAPAGVRALGQRPVPLSRPLPGLARRPGRLHGPHRRAAGLRAHPGPHRSGRHAGEPRRTRARRRSRPHRPDLPAGRLRRGAVRAPGVARDRRAQRPRPAHGVRAGRDGGQLPGPGISVHPDPRDQARLRPAVRGDRARLRVHGRPDPLLPHRAAPQQRLEHALPGPHPLRAGLRPRLLRRPAGQLRLHRHGRLHAPGPRCLAGGARSACGREPV</sequence>